<organism evidence="1">
    <name type="scientific">Rhizophora mucronata</name>
    <name type="common">Asiatic mangrove</name>
    <dbReference type="NCBI Taxonomy" id="61149"/>
    <lineage>
        <taxon>Eukaryota</taxon>
        <taxon>Viridiplantae</taxon>
        <taxon>Streptophyta</taxon>
        <taxon>Embryophyta</taxon>
        <taxon>Tracheophyta</taxon>
        <taxon>Spermatophyta</taxon>
        <taxon>Magnoliopsida</taxon>
        <taxon>eudicotyledons</taxon>
        <taxon>Gunneridae</taxon>
        <taxon>Pentapetalae</taxon>
        <taxon>rosids</taxon>
        <taxon>fabids</taxon>
        <taxon>Malpighiales</taxon>
        <taxon>Rhizophoraceae</taxon>
        <taxon>Rhizophora</taxon>
    </lineage>
</organism>
<reference evidence="1" key="1">
    <citation type="submission" date="2018-02" db="EMBL/GenBank/DDBJ databases">
        <title>Rhizophora mucronata_Transcriptome.</title>
        <authorList>
            <person name="Meera S.P."/>
            <person name="Sreeshan A."/>
            <person name="Augustine A."/>
        </authorList>
    </citation>
    <scope>NUCLEOTIDE SEQUENCE</scope>
    <source>
        <tissue evidence="1">Leaf</tissue>
    </source>
</reference>
<name>A0A2P2IHR0_RHIMU</name>
<evidence type="ECO:0000313" key="1">
    <source>
        <dbReference type="EMBL" id="MBW80728.1"/>
    </source>
</evidence>
<sequence length="33" mass="3938">MFHNISNLRNRMVNCLLATKTCKKTKQTILRLF</sequence>
<dbReference type="AlphaFoldDB" id="A0A2P2IHR0"/>
<dbReference type="EMBL" id="GGEC01000245">
    <property type="protein sequence ID" value="MBW80728.1"/>
    <property type="molecule type" value="Transcribed_RNA"/>
</dbReference>
<protein>
    <submittedName>
        <fullName evidence="1">Uncharacterized protein</fullName>
    </submittedName>
</protein>
<accession>A0A2P2IHR0</accession>
<proteinExistence type="predicted"/>